<dbReference type="EMBL" id="CP037423">
    <property type="protein sequence ID" value="QDV40634.1"/>
    <property type="molecule type" value="Genomic_DNA"/>
</dbReference>
<feature type="region of interest" description="Disordered" evidence="1">
    <location>
        <begin position="118"/>
        <end position="137"/>
    </location>
</feature>
<proteinExistence type="predicted"/>
<dbReference type="RefSeq" id="WP_145384476.1">
    <property type="nucleotide sequence ID" value="NZ_CP037423.1"/>
</dbReference>
<gene>
    <name evidence="2" type="ORF">Enr13x_04410</name>
</gene>
<evidence type="ECO:0000313" key="2">
    <source>
        <dbReference type="EMBL" id="QDV40634.1"/>
    </source>
</evidence>
<evidence type="ECO:0000313" key="3">
    <source>
        <dbReference type="Proteomes" id="UP000319004"/>
    </source>
</evidence>
<dbReference type="AlphaFoldDB" id="A0A518HIF5"/>
<dbReference type="InterPro" id="IPR043733">
    <property type="entry name" value="DUF5677"/>
</dbReference>
<keyword evidence="3" id="KW-1185">Reference proteome</keyword>
<accession>A0A518HIF5</accession>
<evidence type="ECO:0000256" key="1">
    <source>
        <dbReference type="SAM" id="MobiDB-lite"/>
    </source>
</evidence>
<reference evidence="2 3" key="1">
    <citation type="submission" date="2019-03" db="EMBL/GenBank/DDBJ databases">
        <title>Deep-cultivation of Planctomycetes and their phenomic and genomic characterization uncovers novel biology.</title>
        <authorList>
            <person name="Wiegand S."/>
            <person name="Jogler M."/>
            <person name="Boedeker C."/>
            <person name="Pinto D."/>
            <person name="Vollmers J."/>
            <person name="Rivas-Marin E."/>
            <person name="Kohn T."/>
            <person name="Peeters S.H."/>
            <person name="Heuer A."/>
            <person name="Rast P."/>
            <person name="Oberbeckmann S."/>
            <person name="Bunk B."/>
            <person name="Jeske O."/>
            <person name="Meyerdierks A."/>
            <person name="Storesund J.E."/>
            <person name="Kallscheuer N."/>
            <person name="Luecker S."/>
            <person name="Lage O.M."/>
            <person name="Pohl T."/>
            <person name="Merkel B.J."/>
            <person name="Hornburger P."/>
            <person name="Mueller R.-W."/>
            <person name="Bruemmer F."/>
            <person name="Labrenz M."/>
            <person name="Spormann A.M."/>
            <person name="Op den Camp H."/>
            <person name="Overmann J."/>
            <person name="Amann R."/>
            <person name="Jetten M.S.M."/>
            <person name="Mascher T."/>
            <person name="Medema M.H."/>
            <person name="Devos D.P."/>
            <person name="Kaster A.-K."/>
            <person name="Ovreas L."/>
            <person name="Rohde M."/>
            <person name="Galperin M.Y."/>
            <person name="Jogler C."/>
        </authorList>
    </citation>
    <scope>NUCLEOTIDE SEQUENCE [LARGE SCALE GENOMIC DNA]</scope>
    <source>
        <strain evidence="2 3">Enr13</strain>
    </source>
</reference>
<dbReference type="Proteomes" id="UP000319004">
    <property type="component" value="Chromosome"/>
</dbReference>
<sequence>MSESDVNADDHLLRLFRVIVQESNLRKDQNATAHALLMLLVRVGNSWRSIYTLQNNTDDSEGYGVDAGTLLRAMYDAYLQAALICHDPSESEALAQDYIDFQHIERFKLKESIMRHETSLTQHLQSSPNRDEGEKRLNNEYDRVKARFLNERRKKDGTIKHGPGTRNTWYRGTLAEVADRVGNSDEYDSVLRHFHGCVHSSPMAVQCGPLVSSDHLLHWASTIVGRIANFCVKHNHIVLDNVDQQILDVLSKPYFGPDH</sequence>
<name>A0A518HIF5_9BACT</name>
<organism evidence="2 3">
    <name type="scientific">Stieleria neptunia</name>
    <dbReference type="NCBI Taxonomy" id="2527979"/>
    <lineage>
        <taxon>Bacteria</taxon>
        <taxon>Pseudomonadati</taxon>
        <taxon>Planctomycetota</taxon>
        <taxon>Planctomycetia</taxon>
        <taxon>Pirellulales</taxon>
        <taxon>Pirellulaceae</taxon>
        <taxon>Stieleria</taxon>
    </lineage>
</organism>
<dbReference type="KEGG" id="snep:Enr13x_04410"/>
<protein>
    <submittedName>
        <fullName evidence="2">Uncharacterized protein</fullName>
    </submittedName>
</protein>
<feature type="compositionally biased region" description="Polar residues" evidence="1">
    <location>
        <begin position="119"/>
        <end position="128"/>
    </location>
</feature>
<dbReference type="Pfam" id="PF18928">
    <property type="entry name" value="DUF5677"/>
    <property type="match status" value="1"/>
</dbReference>